<gene>
    <name evidence="3" type="ORF">GDO86_002434</name>
</gene>
<evidence type="ECO:0000313" key="3">
    <source>
        <dbReference type="EMBL" id="KAG8456650.1"/>
    </source>
</evidence>
<reference evidence="3" key="1">
    <citation type="thesis" date="2020" institute="ProQuest LLC" country="789 East Eisenhower Parkway, Ann Arbor, MI, USA">
        <title>Comparative Genomics and Chromosome Evolution.</title>
        <authorList>
            <person name="Mudd A.B."/>
        </authorList>
    </citation>
    <scope>NUCLEOTIDE SEQUENCE</scope>
    <source>
        <strain evidence="3">Female2</strain>
        <tissue evidence="3">Blood</tissue>
    </source>
</reference>
<proteinExistence type="predicted"/>
<dbReference type="InterPro" id="IPR007110">
    <property type="entry name" value="Ig-like_dom"/>
</dbReference>
<dbReference type="Pfam" id="PF24528">
    <property type="entry name" value="Ig_ADGRF3"/>
    <property type="match status" value="1"/>
</dbReference>
<feature type="domain" description="Ig-like" evidence="2">
    <location>
        <begin position="152"/>
        <end position="234"/>
    </location>
</feature>
<sequence length="234" mass="25925">MRVSLVLLPNRMVLLGGILSVVSAANTDADAVSGVIASDKTSDKMIFSNTQIKKTIVIPDLTSDPIKKNILIDNSTNLRLECELSSDSKTCNASWKHGNEKISSFLFSYNVSEDKCYTVYEFALAEASKTGIYTCIFSLSTEVTAEFSITVPAVHIKGGDKPLVSYYRDSVVMKCDSLKYNPMEWIWYKSNGSARVQLNTSTDSTKYIIETKHANETKLHVSDLNEDDNGVYIC</sequence>
<dbReference type="InterPro" id="IPR013783">
    <property type="entry name" value="Ig-like_fold"/>
</dbReference>
<evidence type="ECO:0000259" key="2">
    <source>
        <dbReference type="PROSITE" id="PS50835"/>
    </source>
</evidence>
<protein>
    <recommendedName>
        <fullName evidence="2">Ig-like domain-containing protein</fullName>
    </recommendedName>
</protein>
<evidence type="ECO:0000313" key="4">
    <source>
        <dbReference type="Proteomes" id="UP000812440"/>
    </source>
</evidence>
<dbReference type="PROSITE" id="PS50835">
    <property type="entry name" value="IG_LIKE"/>
    <property type="match status" value="2"/>
</dbReference>
<accession>A0A8T2KMJ7</accession>
<feature type="domain" description="Ig-like" evidence="2">
    <location>
        <begin position="59"/>
        <end position="150"/>
    </location>
</feature>
<comment type="caution">
    <text evidence="3">The sequence shown here is derived from an EMBL/GenBank/DDBJ whole genome shotgun (WGS) entry which is preliminary data.</text>
</comment>
<name>A0A8T2KMJ7_9PIPI</name>
<dbReference type="SUPFAM" id="SSF48726">
    <property type="entry name" value="Immunoglobulin"/>
    <property type="match status" value="1"/>
</dbReference>
<dbReference type="Gene3D" id="2.60.40.10">
    <property type="entry name" value="Immunoglobulins"/>
    <property type="match status" value="2"/>
</dbReference>
<dbReference type="InterPro" id="IPR056274">
    <property type="entry name" value="Ig_ADGRF3"/>
</dbReference>
<dbReference type="InterPro" id="IPR036179">
    <property type="entry name" value="Ig-like_dom_sf"/>
</dbReference>
<organism evidence="3 4">
    <name type="scientific">Hymenochirus boettgeri</name>
    <name type="common">Congo dwarf clawed frog</name>
    <dbReference type="NCBI Taxonomy" id="247094"/>
    <lineage>
        <taxon>Eukaryota</taxon>
        <taxon>Metazoa</taxon>
        <taxon>Chordata</taxon>
        <taxon>Craniata</taxon>
        <taxon>Vertebrata</taxon>
        <taxon>Euteleostomi</taxon>
        <taxon>Amphibia</taxon>
        <taxon>Batrachia</taxon>
        <taxon>Anura</taxon>
        <taxon>Pipoidea</taxon>
        <taxon>Pipidae</taxon>
        <taxon>Pipinae</taxon>
        <taxon>Hymenochirus</taxon>
    </lineage>
</organism>
<dbReference type="EMBL" id="JAACNH010000001">
    <property type="protein sequence ID" value="KAG8456650.1"/>
    <property type="molecule type" value="Genomic_DNA"/>
</dbReference>
<dbReference type="CDD" id="cd00096">
    <property type="entry name" value="Ig"/>
    <property type="match status" value="1"/>
</dbReference>
<feature type="signal peptide" evidence="1">
    <location>
        <begin position="1"/>
        <end position="24"/>
    </location>
</feature>
<keyword evidence="4" id="KW-1185">Reference proteome</keyword>
<evidence type="ECO:0000256" key="1">
    <source>
        <dbReference type="SAM" id="SignalP"/>
    </source>
</evidence>
<feature type="chain" id="PRO_5035727902" description="Ig-like domain-containing protein" evidence="1">
    <location>
        <begin position="25"/>
        <end position="234"/>
    </location>
</feature>
<dbReference type="OrthoDB" id="9932757at2759"/>
<dbReference type="Proteomes" id="UP000812440">
    <property type="component" value="Chromosome 1"/>
</dbReference>
<feature type="non-terminal residue" evidence="3">
    <location>
        <position position="234"/>
    </location>
</feature>
<keyword evidence="1" id="KW-0732">Signal</keyword>
<dbReference type="AlphaFoldDB" id="A0A8T2KMJ7"/>